<dbReference type="PaxDb" id="2850-Phatr34908"/>
<keyword evidence="4" id="KW-1185">Reference proteome</keyword>
<reference evidence="3 4" key="1">
    <citation type="journal article" date="2008" name="Nature">
        <title>The Phaeodactylum genome reveals the evolutionary history of diatom genomes.</title>
        <authorList>
            <person name="Bowler C."/>
            <person name="Allen A.E."/>
            <person name="Badger J.H."/>
            <person name="Grimwood J."/>
            <person name="Jabbari K."/>
            <person name="Kuo A."/>
            <person name="Maheswari U."/>
            <person name="Martens C."/>
            <person name="Maumus F."/>
            <person name="Otillar R.P."/>
            <person name="Rayko E."/>
            <person name="Salamov A."/>
            <person name="Vandepoele K."/>
            <person name="Beszteri B."/>
            <person name="Gruber A."/>
            <person name="Heijde M."/>
            <person name="Katinka M."/>
            <person name="Mock T."/>
            <person name="Valentin K."/>
            <person name="Verret F."/>
            <person name="Berges J.A."/>
            <person name="Brownlee C."/>
            <person name="Cadoret J.P."/>
            <person name="Chiovitti A."/>
            <person name="Choi C.J."/>
            <person name="Coesel S."/>
            <person name="De Martino A."/>
            <person name="Detter J.C."/>
            <person name="Durkin C."/>
            <person name="Falciatore A."/>
            <person name="Fournet J."/>
            <person name="Haruta M."/>
            <person name="Huysman M.J."/>
            <person name="Jenkins B.D."/>
            <person name="Jiroutova K."/>
            <person name="Jorgensen R.E."/>
            <person name="Joubert Y."/>
            <person name="Kaplan A."/>
            <person name="Kroger N."/>
            <person name="Kroth P.G."/>
            <person name="La Roche J."/>
            <person name="Lindquist E."/>
            <person name="Lommer M."/>
            <person name="Martin-Jezequel V."/>
            <person name="Lopez P.J."/>
            <person name="Lucas S."/>
            <person name="Mangogna M."/>
            <person name="McGinnis K."/>
            <person name="Medlin L.K."/>
            <person name="Montsant A."/>
            <person name="Oudot-Le Secq M.P."/>
            <person name="Napoli C."/>
            <person name="Obornik M."/>
            <person name="Parker M.S."/>
            <person name="Petit J.L."/>
            <person name="Porcel B.M."/>
            <person name="Poulsen N."/>
            <person name="Robison M."/>
            <person name="Rychlewski L."/>
            <person name="Rynearson T.A."/>
            <person name="Schmutz J."/>
            <person name="Shapiro H."/>
            <person name="Siaut M."/>
            <person name="Stanley M."/>
            <person name="Sussman M.R."/>
            <person name="Taylor A.R."/>
            <person name="Vardi A."/>
            <person name="von Dassow P."/>
            <person name="Vyverman W."/>
            <person name="Willis A."/>
            <person name="Wyrwicz L.S."/>
            <person name="Rokhsar D.S."/>
            <person name="Weissenbach J."/>
            <person name="Armbrust E.V."/>
            <person name="Green B.R."/>
            <person name="Van de Peer Y."/>
            <person name="Grigoriev I.V."/>
        </authorList>
    </citation>
    <scope>NUCLEOTIDE SEQUENCE [LARGE SCALE GENOMIC DNA]</scope>
    <source>
        <strain evidence="3 4">CCAP 1055/1</strain>
    </source>
</reference>
<keyword evidence="2" id="KW-0732">Signal</keyword>
<evidence type="ECO:0000256" key="2">
    <source>
        <dbReference type="SAM" id="SignalP"/>
    </source>
</evidence>
<keyword evidence="1" id="KW-0175">Coiled coil</keyword>
<dbReference type="KEGG" id="pti:PHATRDRAFT_34908"/>
<dbReference type="EMBL" id="CM000609">
    <property type="protein sequence ID" value="EEC49300.1"/>
    <property type="molecule type" value="Genomic_DNA"/>
</dbReference>
<evidence type="ECO:0000256" key="1">
    <source>
        <dbReference type="SAM" id="Coils"/>
    </source>
</evidence>
<protein>
    <submittedName>
        <fullName evidence="3">Uncharacterized protein</fullName>
    </submittedName>
</protein>
<evidence type="ECO:0000313" key="3">
    <source>
        <dbReference type="EMBL" id="EEC49300.1"/>
    </source>
</evidence>
<accession>B7FX15</accession>
<dbReference type="GeneID" id="7200272"/>
<dbReference type="Proteomes" id="UP000000759">
    <property type="component" value="Chromosome 6"/>
</dbReference>
<dbReference type="eggNOG" id="ENOG502T4FV">
    <property type="taxonomic scope" value="Eukaryota"/>
</dbReference>
<name>B7FX15_PHATC</name>
<organism evidence="3 4">
    <name type="scientific">Phaeodactylum tricornutum (strain CCAP 1055/1)</name>
    <dbReference type="NCBI Taxonomy" id="556484"/>
    <lineage>
        <taxon>Eukaryota</taxon>
        <taxon>Sar</taxon>
        <taxon>Stramenopiles</taxon>
        <taxon>Ochrophyta</taxon>
        <taxon>Bacillariophyta</taxon>
        <taxon>Bacillariophyceae</taxon>
        <taxon>Bacillariophycidae</taxon>
        <taxon>Naviculales</taxon>
        <taxon>Phaeodactylaceae</taxon>
        <taxon>Phaeodactylum</taxon>
    </lineage>
</organism>
<dbReference type="HOGENOM" id="CLU_1664127_0_0_1"/>
<proteinExistence type="predicted"/>
<reference evidence="4" key="2">
    <citation type="submission" date="2008-08" db="EMBL/GenBank/DDBJ databases">
        <authorList>
            <consortium name="Diatom Consortium"/>
            <person name="Grigoriev I."/>
            <person name="Grimwood J."/>
            <person name="Kuo A."/>
            <person name="Otillar R.P."/>
            <person name="Salamov A."/>
            <person name="Detter J.C."/>
            <person name="Lindquist E."/>
            <person name="Shapiro H."/>
            <person name="Lucas S."/>
            <person name="Glavina del Rio T."/>
            <person name="Pitluck S."/>
            <person name="Rokhsar D."/>
            <person name="Bowler C."/>
        </authorList>
    </citation>
    <scope>GENOME REANNOTATION</scope>
    <source>
        <strain evidence="4">CCAP 1055/1</strain>
    </source>
</reference>
<feature type="chain" id="PRO_5002852774" evidence="2">
    <location>
        <begin position="19"/>
        <end position="159"/>
    </location>
</feature>
<feature type="coiled-coil region" evidence="1">
    <location>
        <begin position="35"/>
        <end position="65"/>
    </location>
</feature>
<dbReference type="RefSeq" id="XP_002179477.1">
    <property type="nucleotide sequence ID" value="XM_002179441.1"/>
</dbReference>
<feature type="signal peptide" evidence="2">
    <location>
        <begin position="1"/>
        <end position="18"/>
    </location>
</feature>
<sequence>MNQLLFVFAFLCLSTVSSFTIPVRHSDQRAVLVFAGTKEDEIAALEEKLRRLKEDEDQKMKEEDLNVFAADQRTLERVRGKDMLLSEQELIEAQIMEKQDDSDGNIVPKVAAALGLAVALLLFAQIPVGQEDYQKYSVSGSSTVRTIDLGDLNRDVSRP</sequence>
<gene>
    <name evidence="3" type="ORF">PHATRDRAFT_34908</name>
</gene>
<dbReference type="InParanoid" id="B7FX15"/>
<evidence type="ECO:0000313" key="4">
    <source>
        <dbReference type="Proteomes" id="UP000000759"/>
    </source>
</evidence>
<dbReference type="AlphaFoldDB" id="B7FX15"/>
<dbReference type="OrthoDB" id="49066at2759"/>